<accession>A0A538U7B0</accession>
<feature type="domain" description="DUF4266" evidence="1">
    <location>
        <begin position="32"/>
        <end position="81"/>
    </location>
</feature>
<dbReference type="EMBL" id="VBPA01000103">
    <property type="protein sequence ID" value="TMQ71773.1"/>
    <property type="molecule type" value="Genomic_DNA"/>
</dbReference>
<evidence type="ECO:0000313" key="2">
    <source>
        <dbReference type="EMBL" id="TMQ71773.1"/>
    </source>
</evidence>
<dbReference type="InterPro" id="IPR025362">
    <property type="entry name" value="DUF4266"/>
</dbReference>
<reference evidence="2 3" key="1">
    <citation type="journal article" date="2019" name="Nat. Microbiol.">
        <title>Mediterranean grassland soil C-N compound turnover is dependent on rainfall and depth, and is mediated by genomically divergent microorganisms.</title>
        <authorList>
            <person name="Diamond S."/>
            <person name="Andeer P.F."/>
            <person name="Li Z."/>
            <person name="Crits-Christoph A."/>
            <person name="Burstein D."/>
            <person name="Anantharaman K."/>
            <person name="Lane K.R."/>
            <person name="Thomas B.C."/>
            <person name="Pan C."/>
            <person name="Northen T.R."/>
            <person name="Banfield J.F."/>
        </authorList>
    </citation>
    <scope>NUCLEOTIDE SEQUENCE [LARGE SCALE GENOMIC DNA]</scope>
    <source>
        <strain evidence="2">WS_10</strain>
    </source>
</reference>
<proteinExistence type="predicted"/>
<gene>
    <name evidence="2" type="ORF">E6K80_04615</name>
</gene>
<organism evidence="2 3">
    <name type="scientific">Eiseniibacteriota bacterium</name>
    <dbReference type="NCBI Taxonomy" id="2212470"/>
    <lineage>
        <taxon>Bacteria</taxon>
        <taxon>Candidatus Eiseniibacteriota</taxon>
    </lineage>
</organism>
<comment type="caution">
    <text evidence="2">The sequence shown here is derived from an EMBL/GenBank/DDBJ whole genome shotgun (WGS) entry which is preliminary data.</text>
</comment>
<evidence type="ECO:0000259" key="1">
    <source>
        <dbReference type="Pfam" id="PF14086"/>
    </source>
</evidence>
<sequence>MSVFVCLAGRRAAAVALLALLGAILGGCAATVRPWDRDLLAQKKMSFTPIPVERAVDDHIYFSKEGSTGGSDVGGGGCGCN</sequence>
<dbReference type="Pfam" id="PF14086">
    <property type="entry name" value="DUF4266"/>
    <property type="match status" value="1"/>
</dbReference>
<dbReference type="Proteomes" id="UP000319836">
    <property type="component" value="Unassembled WGS sequence"/>
</dbReference>
<protein>
    <submittedName>
        <fullName evidence="2">DUF4266 domain-containing protein</fullName>
    </submittedName>
</protein>
<dbReference type="AlphaFoldDB" id="A0A538U7B0"/>
<name>A0A538U7B0_UNCEI</name>
<evidence type="ECO:0000313" key="3">
    <source>
        <dbReference type="Proteomes" id="UP000319836"/>
    </source>
</evidence>